<reference evidence="1 2" key="1">
    <citation type="journal article" date="2014" name="Nat. Commun.">
        <title>Molecular traces of alternative social organization in a termite genome.</title>
        <authorList>
            <person name="Terrapon N."/>
            <person name="Li C."/>
            <person name="Robertson H.M."/>
            <person name="Ji L."/>
            <person name="Meng X."/>
            <person name="Booth W."/>
            <person name="Chen Z."/>
            <person name="Childers C.P."/>
            <person name="Glastad K.M."/>
            <person name="Gokhale K."/>
            <person name="Gowin J."/>
            <person name="Gronenberg W."/>
            <person name="Hermansen R.A."/>
            <person name="Hu H."/>
            <person name="Hunt B.G."/>
            <person name="Huylmans A.K."/>
            <person name="Khalil S.M."/>
            <person name="Mitchell R.D."/>
            <person name="Munoz-Torres M.C."/>
            <person name="Mustard J.A."/>
            <person name="Pan H."/>
            <person name="Reese J.T."/>
            <person name="Scharf M.E."/>
            <person name="Sun F."/>
            <person name="Vogel H."/>
            <person name="Xiao J."/>
            <person name="Yang W."/>
            <person name="Yang Z."/>
            <person name="Yang Z."/>
            <person name="Zhou J."/>
            <person name="Zhu J."/>
            <person name="Brent C.S."/>
            <person name="Elsik C.G."/>
            <person name="Goodisman M.A."/>
            <person name="Liberles D.A."/>
            <person name="Roe R.M."/>
            <person name="Vargo E.L."/>
            <person name="Vilcinskas A."/>
            <person name="Wang J."/>
            <person name="Bornberg-Bauer E."/>
            <person name="Korb J."/>
            <person name="Zhang G."/>
            <person name="Liebig J."/>
        </authorList>
    </citation>
    <scope>NUCLEOTIDE SEQUENCE [LARGE SCALE GENOMIC DNA]</scope>
    <source>
        <tissue evidence="1">Whole organism</tissue>
    </source>
</reference>
<dbReference type="EMBL" id="KK853270">
    <property type="protein sequence ID" value="KDR09147.1"/>
    <property type="molecule type" value="Genomic_DNA"/>
</dbReference>
<proteinExistence type="predicted"/>
<dbReference type="AlphaFoldDB" id="A0A067QU20"/>
<protein>
    <submittedName>
        <fullName evidence="1">Uncharacterized protein</fullName>
    </submittedName>
</protein>
<organism evidence="1 2">
    <name type="scientific">Zootermopsis nevadensis</name>
    <name type="common">Dampwood termite</name>
    <dbReference type="NCBI Taxonomy" id="136037"/>
    <lineage>
        <taxon>Eukaryota</taxon>
        <taxon>Metazoa</taxon>
        <taxon>Ecdysozoa</taxon>
        <taxon>Arthropoda</taxon>
        <taxon>Hexapoda</taxon>
        <taxon>Insecta</taxon>
        <taxon>Pterygota</taxon>
        <taxon>Neoptera</taxon>
        <taxon>Polyneoptera</taxon>
        <taxon>Dictyoptera</taxon>
        <taxon>Blattodea</taxon>
        <taxon>Blattoidea</taxon>
        <taxon>Termitoidae</taxon>
        <taxon>Termopsidae</taxon>
        <taxon>Zootermopsis</taxon>
    </lineage>
</organism>
<accession>A0A067QU20</accession>
<evidence type="ECO:0000313" key="1">
    <source>
        <dbReference type="EMBL" id="KDR09147.1"/>
    </source>
</evidence>
<name>A0A067QU20_ZOONE</name>
<gene>
    <name evidence="1" type="ORF">L798_01262</name>
</gene>
<evidence type="ECO:0000313" key="2">
    <source>
        <dbReference type="Proteomes" id="UP000027135"/>
    </source>
</evidence>
<dbReference type="Proteomes" id="UP000027135">
    <property type="component" value="Unassembled WGS sequence"/>
</dbReference>
<sequence>MKFCTHPGNTERNISTPTTPALRNTCNLHTRTDWALGSGLLSCHWPRRCPQLQAVRAVGAANLMLSTPQRERSGSSPLRLRVSLPACRGHNGAHIGSDSASARLCLDPSRFPTNVLHALLTSSANLATTRDDDFCGVCNCGRRRPTKRIFIKLGIDVRFQIARPLRTP</sequence>
<dbReference type="InParanoid" id="A0A067QU20"/>
<keyword evidence="2" id="KW-1185">Reference proteome</keyword>